<feature type="region of interest" description="Disordered" evidence="1">
    <location>
        <begin position="302"/>
        <end position="346"/>
    </location>
</feature>
<proteinExistence type="predicted"/>
<dbReference type="Proteomes" id="UP001437256">
    <property type="component" value="Unassembled WGS sequence"/>
</dbReference>
<gene>
    <name evidence="2" type="ORF">AAF712_010851</name>
</gene>
<accession>A0ABR2ZKT9</accession>
<feature type="compositionally biased region" description="Polar residues" evidence="1">
    <location>
        <begin position="335"/>
        <end position="346"/>
    </location>
</feature>
<feature type="compositionally biased region" description="Polar residues" evidence="1">
    <location>
        <begin position="306"/>
        <end position="321"/>
    </location>
</feature>
<comment type="caution">
    <text evidence="2">The sequence shown here is derived from an EMBL/GenBank/DDBJ whole genome shotgun (WGS) entry which is preliminary data.</text>
</comment>
<feature type="compositionally biased region" description="Polar residues" evidence="1">
    <location>
        <begin position="434"/>
        <end position="452"/>
    </location>
</feature>
<feature type="compositionally biased region" description="Basic and acidic residues" evidence="1">
    <location>
        <begin position="361"/>
        <end position="375"/>
    </location>
</feature>
<sequence>MQKCVELSRLNRATGRIKSLKFRRQTPGDPNGFITLRGGCFDPSHPGFGSARNIFPKFIDSNLTVNALPFSLLPTHDIVPPHVNFFVEPWTERVRRTISSPDYDPNAPELLPVKLQNEHPEQRRLPISVRFIIPIKTTSKKKVVRGRITNRLRTAIALATVKGAEVKEVDGKETVVMNEEKGTKMLKEGVRSGWMYTFIPSLEVYLMPHAKLIPLVEKALSTVSNGIVDLERTWAKKALREVTAPAKVQQAQATRPSKQASRSLIDAVLDVVEANDDYSPLQRMQNELPDGLVTDEVTLSAGVRASSESPAETQRSSSCDTPQLDLGPILPPLNTMGSSLWSSNESTKSWRSLVEEDGLEERLGVKGRPESRPDDFLGEEIDEDHSLASRIRFGSSSTSTIPSLSVSLSPPASSASSRLHRSNDSRRRQHRQPIATQSSSATLPQSEGSATQRIFDFHPIIGKVPQSRIPNAMRVRRREVKKPS</sequence>
<keyword evidence="3" id="KW-1185">Reference proteome</keyword>
<name>A0ABR2ZKT9_9AGAR</name>
<protein>
    <submittedName>
        <fullName evidence="2">Uncharacterized protein</fullName>
    </submittedName>
</protein>
<organism evidence="2 3">
    <name type="scientific">Marasmius tenuissimus</name>
    <dbReference type="NCBI Taxonomy" id="585030"/>
    <lineage>
        <taxon>Eukaryota</taxon>
        <taxon>Fungi</taxon>
        <taxon>Dikarya</taxon>
        <taxon>Basidiomycota</taxon>
        <taxon>Agaricomycotina</taxon>
        <taxon>Agaricomycetes</taxon>
        <taxon>Agaricomycetidae</taxon>
        <taxon>Agaricales</taxon>
        <taxon>Marasmiineae</taxon>
        <taxon>Marasmiaceae</taxon>
        <taxon>Marasmius</taxon>
    </lineage>
</organism>
<reference evidence="2 3" key="1">
    <citation type="submission" date="2024-05" db="EMBL/GenBank/DDBJ databases">
        <title>A draft genome resource for the thread blight pathogen Marasmius tenuissimus strain MS-2.</title>
        <authorList>
            <person name="Yulfo-Soto G.E."/>
            <person name="Baruah I.K."/>
            <person name="Amoako-Attah I."/>
            <person name="Bukari Y."/>
            <person name="Meinhardt L.W."/>
            <person name="Bailey B.A."/>
            <person name="Cohen S.P."/>
        </authorList>
    </citation>
    <scope>NUCLEOTIDE SEQUENCE [LARGE SCALE GENOMIC DNA]</scope>
    <source>
        <strain evidence="2 3">MS-2</strain>
    </source>
</reference>
<feature type="compositionally biased region" description="Low complexity" evidence="1">
    <location>
        <begin position="395"/>
        <end position="417"/>
    </location>
</feature>
<feature type="region of interest" description="Disordered" evidence="1">
    <location>
        <begin position="361"/>
        <end position="484"/>
    </location>
</feature>
<feature type="compositionally biased region" description="Basic residues" evidence="1">
    <location>
        <begin position="474"/>
        <end position="484"/>
    </location>
</feature>
<evidence type="ECO:0000313" key="2">
    <source>
        <dbReference type="EMBL" id="KAL0062282.1"/>
    </source>
</evidence>
<evidence type="ECO:0000256" key="1">
    <source>
        <dbReference type="SAM" id="MobiDB-lite"/>
    </source>
</evidence>
<evidence type="ECO:0000313" key="3">
    <source>
        <dbReference type="Proteomes" id="UP001437256"/>
    </source>
</evidence>
<dbReference type="EMBL" id="JBBXMP010000109">
    <property type="protein sequence ID" value="KAL0062282.1"/>
    <property type="molecule type" value="Genomic_DNA"/>
</dbReference>